<evidence type="ECO:0000313" key="2">
    <source>
        <dbReference type="EMBL" id="AXA34194.1"/>
    </source>
</evidence>
<name>A0A2Z4XZK7_9GAMM</name>
<gene>
    <name evidence="2" type="ORF">CDH04_07160</name>
    <name evidence="3" type="ORF">FZC43_07160</name>
</gene>
<feature type="region of interest" description="Disordered" evidence="1">
    <location>
        <begin position="1045"/>
        <end position="1066"/>
    </location>
</feature>
<dbReference type="RefSeq" id="WP_112870372.1">
    <property type="nucleotide sequence ID" value="NZ_CP043424.1"/>
</dbReference>
<dbReference type="Proteomes" id="UP000251120">
    <property type="component" value="Chromosome"/>
</dbReference>
<protein>
    <submittedName>
        <fullName evidence="2">Uncharacterized protein</fullName>
    </submittedName>
</protein>
<proteinExistence type="predicted"/>
<reference evidence="2 4" key="1">
    <citation type="submission" date="2017-06" db="EMBL/GenBank/DDBJ databases">
        <title>Complete genome of Francisella adeliensis.</title>
        <authorList>
            <person name="Vallesi A."/>
            <person name="Sjodin A."/>
        </authorList>
    </citation>
    <scope>NUCLEOTIDE SEQUENCE [LARGE SCALE GENOMIC DNA]</scope>
    <source>
        <strain evidence="2 4">FDC440</strain>
    </source>
</reference>
<evidence type="ECO:0000313" key="3">
    <source>
        <dbReference type="EMBL" id="QIW12438.1"/>
    </source>
</evidence>
<organism evidence="2 4">
    <name type="scientific">Francisella adeliensis</name>
    <dbReference type="NCBI Taxonomy" id="2007306"/>
    <lineage>
        <taxon>Bacteria</taxon>
        <taxon>Pseudomonadati</taxon>
        <taxon>Pseudomonadota</taxon>
        <taxon>Gammaproteobacteria</taxon>
        <taxon>Thiotrichales</taxon>
        <taxon>Francisellaceae</taxon>
        <taxon>Francisella</taxon>
    </lineage>
</organism>
<evidence type="ECO:0000313" key="5">
    <source>
        <dbReference type="Proteomes" id="UP000681131"/>
    </source>
</evidence>
<dbReference type="EMBL" id="CP021781">
    <property type="protein sequence ID" value="AXA34194.1"/>
    <property type="molecule type" value="Genomic_DNA"/>
</dbReference>
<sequence length="1356" mass="152573">MTLTLKQEKIAINKKLRSYRTSKRKFLLDFSKMNLSPEGLNYAQEELAKLQFQAKASLETDQGINIEEQLYQLGYTQSHLRPCADRYNCSILLNTLLTNNNSFVTQEISLENRVNLVVAANGNNDGIQVFFKTYPKLKSVGYKINHCVNLLKLNHDGFMLKNLIPYDSKLTGLGYKPEDIIRLASHGGGSVNLEAVLRLNPQLIGLGYKSEDIIRLASHDGGSVNLEAVLRLHSQLTRLGYKSEDIIRLASHGGGSVNLEAVLRLHSQLTRLGYKSEDIIRLASHGGGSVNLEAVLRLNPQLIGLGYKSEDIIRLASHGGGSVNLEAVLRLHSQLTRLGYKSEDIIRLASHGGGSVNLEAVLRLNPQLIGLGYKSEDIIRLASHGGGSVNLEAVLRLHSQLTRLGYKSEDIIRLASHGGGSVNLEAVLRLNPQLIGLGYKSEDIIRLASHDGGSVNLEAVLRLNPQLIGLGYKSEDIIRLASHDGGSINLEAVLRLNPQLIGLGYKSEDIIRLASSNGGSVNLEAVLRLNPQLIGLGYKSEDIIRLASSNGGSVNLEAVLRLNPQLIGLGYKSEDIIRLASHDGGSVNLEAVLRLHSQLTRLGYKSEDIIRLASSNGGSVNLEAVIAVHKALHSNGYNKKQIVLIASGSSGGMRLHALNNYHFLFHSIENIQLLITILQSHLEAFRIEQYMISGVLLNLLKQGQVISEQPCKILIDSSILNPNICQTLSNIINKYQFKNKPLYFNPTTSIITCMLSTQECYQLLAVWERRNISPSEILNNLLNPINIFQYQLISQTNEPDVYFLDCYHWHKFYPNMEIKQLQQLLIKAINLGINNCDILPEDNRTLIIEPYNDNWIKLSISIIDTIMDDSFNNLTRELFFCQLAPDSSNLIDDAIYIYKTQQTIEFLVTSKSRSSERFILDTSTIYKDTIEEIEQALTHKLGALKGATYHTLIKCLLAQGYQVTGYFSMNIIGADVMPPTIIADDYPEYITLEWLSSEPMSQRSRLRTHDINSIKTLHNPTPKSQAIHQMLNLLALPDAISPLDSIQNNHTSANHEQQTQGRISPISQQLDITLMRSRKRPLQKSDNTIYHDKRYWTFIGEGSYNKAYTDGQGFVVKVAKNELGLMDKSERSVRVFNEINPTLPQEVLAHVSQDLWISPLIENETLSPIEQASFIFKTYIEHGRLILDGYCQNNLLQSAKYNTPVCIDPGNVVRRNSIASQEHWYAANEKTLLRRQLYRKHMIDTIDHYHKIRHIDRTLPILMILALDFIDRKMQHLQLQLILKKNIKSLGIAFYFYYKHNQSSTQQEFILSANIIDKILYGDQYICDTLDQSFKTLNKSRVVTLFRQINIDMSLI</sequence>
<dbReference type="EMBL" id="CP043424">
    <property type="protein sequence ID" value="QIW12438.1"/>
    <property type="molecule type" value="Genomic_DNA"/>
</dbReference>
<keyword evidence="5" id="KW-1185">Reference proteome</keyword>
<evidence type="ECO:0000313" key="4">
    <source>
        <dbReference type="Proteomes" id="UP000251120"/>
    </source>
</evidence>
<dbReference type="OrthoDB" id="5637126at2"/>
<reference evidence="3 5" key="2">
    <citation type="submission" date="2019-08" db="EMBL/GenBank/DDBJ databases">
        <title>Complete genome sequences of Francisella adeliensis (FSC1325 and FSC1326).</title>
        <authorList>
            <person name="Ohrman C."/>
            <person name="Uneklint I."/>
            <person name="Vallesi A."/>
            <person name="Karlsson L."/>
            <person name="Sjodin A."/>
        </authorList>
    </citation>
    <scope>NUCLEOTIDE SEQUENCE [LARGE SCALE GENOMIC DNA]</scope>
    <source>
        <strain evidence="3 5">FSC1325</strain>
    </source>
</reference>
<evidence type="ECO:0000256" key="1">
    <source>
        <dbReference type="SAM" id="MobiDB-lite"/>
    </source>
</evidence>
<dbReference type="Gene3D" id="6.10.140.500">
    <property type="match status" value="7"/>
</dbReference>
<dbReference type="Proteomes" id="UP000681131">
    <property type="component" value="Chromosome"/>
</dbReference>
<dbReference type="KEGG" id="fad:CDH04_07160"/>
<accession>A0A2Z4XZK7</accession>